<keyword evidence="1" id="KW-0238">DNA-binding</keyword>
<dbReference type="InterPro" id="IPR010982">
    <property type="entry name" value="Lambda_DNA-bd_dom_sf"/>
</dbReference>
<evidence type="ECO:0000256" key="1">
    <source>
        <dbReference type="ARBA" id="ARBA00023125"/>
    </source>
</evidence>
<dbReference type="SUPFAM" id="SSF47413">
    <property type="entry name" value="lambda repressor-like DNA-binding domains"/>
    <property type="match status" value="1"/>
</dbReference>
<protein>
    <submittedName>
        <fullName evidence="3">Helix-turn-helix transcriptional regulator</fullName>
    </submittedName>
</protein>
<dbReference type="EMBL" id="DXAN01000003">
    <property type="protein sequence ID" value="HJA07876.1"/>
    <property type="molecule type" value="Genomic_DNA"/>
</dbReference>
<dbReference type="InterPro" id="IPR050807">
    <property type="entry name" value="TransReg_Diox_bact_type"/>
</dbReference>
<comment type="caution">
    <text evidence="3">The sequence shown here is derived from an EMBL/GenBank/DDBJ whole genome shotgun (WGS) entry which is preliminary data.</text>
</comment>
<dbReference type="InterPro" id="IPR001387">
    <property type="entry name" value="Cro/C1-type_HTH"/>
</dbReference>
<dbReference type="CDD" id="cd00093">
    <property type="entry name" value="HTH_XRE"/>
    <property type="match status" value="1"/>
</dbReference>
<dbReference type="Proteomes" id="UP000824225">
    <property type="component" value="Unassembled WGS sequence"/>
</dbReference>
<evidence type="ECO:0000259" key="2">
    <source>
        <dbReference type="PROSITE" id="PS50943"/>
    </source>
</evidence>
<gene>
    <name evidence="3" type="ORF">H9962_01600</name>
</gene>
<reference evidence="3" key="1">
    <citation type="journal article" date="2021" name="PeerJ">
        <title>Extensive microbial diversity within the chicken gut microbiome revealed by metagenomics and culture.</title>
        <authorList>
            <person name="Gilroy R."/>
            <person name="Ravi A."/>
            <person name="Getino M."/>
            <person name="Pursley I."/>
            <person name="Horton D.L."/>
            <person name="Alikhan N.F."/>
            <person name="Baker D."/>
            <person name="Gharbi K."/>
            <person name="Hall N."/>
            <person name="Watson M."/>
            <person name="Adriaenssens E.M."/>
            <person name="Foster-Nyarko E."/>
            <person name="Jarju S."/>
            <person name="Secka A."/>
            <person name="Antonio M."/>
            <person name="Oren A."/>
            <person name="Chaudhuri R.R."/>
            <person name="La Ragione R."/>
            <person name="Hildebrand F."/>
            <person name="Pallen M.J."/>
        </authorList>
    </citation>
    <scope>NUCLEOTIDE SEQUENCE</scope>
    <source>
        <strain evidence="3">CHK186-16707</strain>
    </source>
</reference>
<evidence type="ECO:0000313" key="4">
    <source>
        <dbReference type="Proteomes" id="UP000824225"/>
    </source>
</evidence>
<feature type="domain" description="HTH cro/C1-type" evidence="2">
    <location>
        <begin position="15"/>
        <end position="69"/>
    </location>
</feature>
<reference evidence="3" key="2">
    <citation type="submission" date="2021-04" db="EMBL/GenBank/DDBJ databases">
        <authorList>
            <person name="Gilroy R."/>
        </authorList>
    </citation>
    <scope>NUCLEOTIDE SEQUENCE</scope>
    <source>
        <strain evidence="3">CHK186-16707</strain>
    </source>
</reference>
<organism evidence="3 4">
    <name type="scientific">Candidatus Mailhella merdigallinarum</name>
    <dbReference type="NCBI Taxonomy" id="2838658"/>
    <lineage>
        <taxon>Bacteria</taxon>
        <taxon>Pseudomonadati</taxon>
        <taxon>Thermodesulfobacteriota</taxon>
        <taxon>Desulfovibrionia</taxon>
        <taxon>Desulfovibrionales</taxon>
        <taxon>Desulfovibrionaceae</taxon>
        <taxon>Mailhella</taxon>
    </lineage>
</organism>
<proteinExistence type="predicted"/>
<sequence length="80" mass="9103">MEKLYIISCHFSYVLKRFRREAGLTQVQLSERAGVSPSFIGMLESGRKKPSLDMLCQLAEALGIRASDLLVAMEKERELR</sequence>
<dbReference type="PANTHER" id="PTHR46797:SF1">
    <property type="entry name" value="METHYLPHOSPHONATE SYNTHASE"/>
    <property type="match status" value="1"/>
</dbReference>
<dbReference type="GO" id="GO:0005829">
    <property type="term" value="C:cytosol"/>
    <property type="evidence" value="ECO:0007669"/>
    <property type="project" value="TreeGrafter"/>
</dbReference>
<evidence type="ECO:0000313" key="3">
    <source>
        <dbReference type="EMBL" id="HJA07876.1"/>
    </source>
</evidence>
<dbReference type="GO" id="GO:0003677">
    <property type="term" value="F:DNA binding"/>
    <property type="evidence" value="ECO:0007669"/>
    <property type="project" value="UniProtKB-KW"/>
</dbReference>
<dbReference type="SMART" id="SM00530">
    <property type="entry name" value="HTH_XRE"/>
    <property type="match status" value="1"/>
</dbReference>
<dbReference type="PANTHER" id="PTHR46797">
    <property type="entry name" value="HTH-TYPE TRANSCRIPTIONAL REGULATOR"/>
    <property type="match status" value="1"/>
</dbReference>
<dbReference type="Pfam" id="PF01381">
    <property type="entry name" value="HTH_3"/>
    <property type="match status" value="1"/>
</dbReference>
<dbReference type="Gene3D" id="1.10.260.40">
    <property type="entry name" value="lambda repressor-like DNA-binding domains"/>
    <property type="match status" value="1"/>
</dbReference>
<dbReference type="AlphaFoldDB" id="A0A9D2KKN8"/>
<name>A0A9D2KKN8_9BACT</name>
<accession>A0A9D2KKN8</accession>
<dbReference type="GO" id="GO:0003700">
    <property type="term" value="F:DNA-binding transcription factor activity"/>
    <property type="evidence" value="ECO:0007669"/>
    <property type="project" value="TreeGrafter"/>
</dbReference>
<dbReference type="PROSITE" id="PS50943">
    <property type="entry name" value="HTH_CROC1"/>
    <property type="match status" value="1"/>
</dbReference>